<dbReference type="SUPFAM" id="SSF52058">
    <property type="entry name" value="L domain-like"/>
    <property type="match status" value="1"/>
</dbReference>
<gene>
    <name evidence="13" type="ORF">ACH5RR_036009</name>
</gene>
<comment type="subcellular location">
    <subcellularLocation>
        <location evidence="2">Cytoplasm</location>
    </subcellularLocation>
</comment>
<evidence type="ECO:0000256" key="5">
    <source>
        <dbReference type="ARBA" id="ARBA00022614"/>
    </source>
</evidence>
<dbReference type="InterPro" id="IPR036388">
    <property type="entry name" value="WH-like_DNA-bd_sf"/>
</dbReference>
<keyword evidence="6" id="KW-0381">Hypersensitive response</keyword>
<dbReference type="InterPro" id="IPR027417">
    <property type="entry name" value="P-loop_NTPase"/>
</dbReference>
<dbReference type="FunFam" id="1.10.10.10:FF:000322">
    <property type="entry name" value="Probable disease resistance protein At1g63360"/>
    <property type="match status" value="1"/>
</dbReference>
<evidence type="ECO:0000313" key="13">
    <source>
        <dbReference type="EMBL" id="KAL3501560.1"/>
    </source>
</evidence>
<comment type="function">
    <text evidence="1">Confers resistance to late blight (Phytophthora infestans) races carrying the avirulence gene Avr1. Resistance proteins guard the plant against pathogens that contain an appropriate avirulence protein via an indirect interaction with this avirulence protein. That triggers a defense system including the hypersensitive response, which restricts the pathogen growth.</text>
</comment>
<dbReference type="PRINTS" id="PR00364">
    <property type="entry name" value="DISEASERSIST"/>
</dbReference>
<evidence type="ECO:0000256" key="10">
    <source>
        <dbReference type="ARBA" id="ARBA00022840"/>
    </source>
</evidence>
<evidence type="ECO:0000256" key="2">
    <source>
        <dbReference type="ARBA" id="ARBA00004496"/>
    </source>
</evidence>
<evidence type="ECO:0000313" key="14">
    <source>
        <dbReference type="Proteomes" id="UP001630127"/>
    </source>
</evidence>
<dbReference type="Gene3D" id="1.10.8.430">
    <property type="entry name" value="Helical domain of apoptotic protease-activating factors"/>
    <property type="match status" value="1"/>
</dbReference>
<dbReference type="PANTHER" id="PTHR23155:SF1152">
    <property type="entry name" value="AAA+ ATPASE DOMAIN-CONTAINING PROTEIN"/>
    <property type="match status" value="1"/>
</dbReference>
<proteinExistence type="inferred from homology"/>
<organism evidence="13 14">
    <name type="scientific">Cinchona calisaya</name>
    <dbReference type="NCBI Taxonomy" id="153742"/>
    <lineage>
        <taxon>Eukaryota</taxon>
        <taxon>Viridiplantae</taxon>
        <taxon>Streptophyta</taxon>
        <taxon>Embryophyta</taxon>
        <taxon>Tracheophyta</taxon>
        <taxon>Spermatophyta</taxon>
        <taxon>Magnoliopsida</taxon>
        <taxon>eudicotyledons</taxon>
        <taxon>Gunneridae</taxon>
        <taxon>Pentapetalae</taxon>
        <taxon>asterids</taxon>
        <taxon>lamiids</taxon>
        <taxon>Gentianales</taxon>
        <taxon>Rubiaceae</taxon>
        <taxon>Cinchonoideae</taxon>
        <taxon>Cinchoneae</taxon>
        <taxon>Cinchona</taxon>
    </lineage>
</organism>
<evidence type="ECO:0000256" key="1">
    <source>
        <dbReference type="ARBA" id="ARBA00002074"/>
    </source>
</evidence>
<evidence type="ECO:0000256" key="4">
    <source>
        <dbReference type="ARBA" id="ARBA00022490"/>
    </source>
</evidence>
<keyword evidence="14" id="KW-1185">Reference proteome</keyword>
<evidence type="ECO:0000259" key="12">
    <source>
        <dbReference type="Pfam" id="PF23559"/>
    </source>
</evidence>
<dbReference type="EMBL" id="JBJUIK010000015">
    <property type="protein sequence ID" value="KAL3501560.1"/>
    <property type="molecule type" value="Genomic_DNA"/>
</dbReference>
<keyword evidence="4" id="KW-0963">Cytoplasm</keyword>
<evidence type="ECO:0000256" key="6">
    <source>
        <dbReference type="ARBA" id="ARBA00022667"/>
    </source>
</evidence>
<dbReference type="Gene3D" id="3.80.10.10">
    <property type="entry name" value="Ribonuclease Inhibitor"/>
    <property type="match status" value="1"/>
</dbReference>
<dbReference type="Gene3D" id="3.40.50.300">
    <property type="entry name" value="P-loop containing nucleotide triphosphate hydrolases"/>
    <property type="match status" value="1"/>
</dbReference>
<evidence type="ECO:0000259" key="11">
    <source>
        <dbReference type="Pfam" id="PF00931"/>
    </source>
</evidence>
<dbReference type="InterPro" id="IPR042197">
    <property type="entry name" value="Apaf_helical"/>
</dbReference>
<dbReference type="Proteomes" id="UP001630127">
    <property type="component" value="Unassembled WGS sequence"/>
</dbReference>
<keyword evidence="9" id="KW-0611">Plant defense</keyword>
<dbReference type="GO" id="GO:0009626">
    <property type="term" value="P:plant-type hypersensitive response"/>
    <property type="evidence" value="ECO:0007669"/>
    <property type="project" value="UniProtKB-KW"/>
</dbReference>
<evidence type="ECO:0000256" key="9">
    <source>
        <dbReference type="ARBA" id="ARBA00022821"/>
    </source>
</evidence>
<dbReference type="GO" id="GO:0005737">
    <property type="term" value="C:cytoplasm"/>
    <property type="evidence" value="ECO:0007669"/>
    <property type="project" value="UniProtKB-SubCell"/>
</dbReference>
<keyword evidence="10" id="KW-0067">ATP-binding</keyword>
<dbReference type="Gene3D" id="1.10.10.10">
    <property type="entry name" value="Winged helix-like DNA-binding domain superfamily/Winged helix DNA-binding domain"/>
    <property type="match status" value="1"/>
</dbReference>
<protein>
    <submittedName>
        <fullName evidence="13">Uncharacterized protein</fullName>
    </submittedName>
</protein>
<evidence type="ECO:0000256" key="3">
    <source>
        <dbReference type="ARBA" id="ARBA00008894"/>
    </source>
</evidence>
<sequence>MIYTFVHSPLWYLQRLHDSSLEDQILTLKQELRFMRTYLIYLAMSKAMPSGSNSFINNVEAAFINSTKDLSSACFKDSSAVGSVVCHLLEKVKDIEQAIQKDYSILWDQPWKSNTPPLRLSVMEFVDSVLDNLEDLLSSESLIDVIRKNIQSLKEKLSFIKNILDMAEKKRIVHQKMGAFLIYVQVVATRAACLSYWSWIDEMDETKASRMDVNFSDLMQLIKPCTSDRVDMYFELLRASKSIGSHNTMADEVSRTFVHFLLENSVTSIKDKITAIHKELMYLIEFLIELPDQCRDDLRQISADIKTVTKEAGSFHVNKVRDDQIEEMNAVLSRLLQKMMLIKEKMSQVQLQSSETSVMVHVDDQFLDLNEELESQSTFSVDASEEKKDDEKTLSTHCETAASNVTSLTCSIDDNLLTGEMAIKIRLAIFTLLEKIEVIKSDMYAIEQQNHKADMEHPIKDQFESLHKGLKFLGKFLMHTTNIEDEVKEGKLFLSHLVDVINGSSSVISSFHVNQMTADKANEVNLSILKLLGKIIFIKSESFMQELENHEAGLRVHMKDQVENLQEGLRFLISFIMNRPREYKEEEELILKKSETLADEATSLICSFCEKVMKEGVAIEMKLMISESLRKIVLLKENIKRVCLQVPLSLHSNLPDALVFVRSLFENMRTLLNHKVLKTASMKHHIEMLLADLESLQLFLVGTADLRDEHEELKDLWTCIADVAREAEYMIDSSVFGDDPDWKFMLWLPFATEKIKVVKSRVKEIYDENILDIGGADIAMRNSSDLLSSGAVNLASADIVVGLDGEANLIVNQLTRGSAHLDVVSIVGPPGLGKTTLAKKVYNHPAVACHFHVQAWCSPTQEYRRRELFLDILNCIVEVPDNMHDDDIADTLYRFLKLNRYFIVIDDLCDTEVLDDIKESFPDDRNGSRILLTSRLRYVALQANPYGEPYPLRLLSAEESWGLLQQKIFLTEACPLELFEVGKFISVRCKGIPLAVVLTAGHLARTGFNYWKQVSKSHRSELYMDLLKDVFEYIYRHLPNHLKPCFLYFGAFPVNREISVVKLFRLWIAEGFLQNPMLKRMEDLAEDYLADLIGRNLVTVAKRSSSGGIKACRIHDMLWDLCIGKAKEENFFQRIHGHHLPQLSYPLTYEQRRLCLYVEGKHFNISRSSTPCVRSLLCSISRDVNPKSAFDVSSITSNFKLLRVLDMESINMGSSFPGGLELLELLRYLAVSGNVNSVPASILNLWNLETLIVKGFRGEVALPYSFWSKQSLRHVHILPRVAFCLQDNELEDFSVLDNMISLSTPAVSTGYYTHTLMRKFPNLQKLNCIFTPLWDSIRKCYRLPELDILQNLQSLKMSLYGRLPSYPLDLNFPLHLKKLTISRFRLPWVAVTTIAQLPNLEVLKLQFRAFEGAVWDVEDEGFYKLKYLKLDSLNIVRLNASAESFPSLEQLILHRCQNLQEIPYMLGDIPTLQMIQVQSCGSHLENSAKQILEEQQSMGNEDLEVILDANRKF</sequence>
<feature type="domain" description="Disease resistance protein winged helix" evidence="12">
    <location>
        <begin position="1052"/>
        <end position="1122"/>
    </location>
</feature>
<keyword evidence="7" id="KW-0677">Repeat</keyword>
<keyword evidence="5" id="KW-0433">Leucine-rich repeat</keyword>
<dbReference type="InterPro" id="IPR002182">
    <property type="entry name" value="NB-ARC"/>
</dbReference>
<dbReference type="InterPro" id="IPR032675">
    <property type="entry name" value="LRR_dom_sf"/>
</dbReference>
<dbReference type="Pfam" id="PF00931">
    <property type="entry name" value="NB-ARC"/>
    <property type="match status" value="1"/>
</dbReference>
<comment type="similarity">
    <text evidence="3">Belongs to the disease resistance NB-LRR family.</text>
</comment>
<dbReference type="PANTHER" id="PTHR23155">
    <property type="entry name" value="DISEASE RESISTANCE PROTEIN RP"/>
    <property type="match status" value="1"/>
</dbReference>
<dbReference type="GO" id="GO:0005524">
    <property type="term" value="F:ATP binding"/>
    <property type="evidence" value="ECO:0007669"/>
    <property type="project" value="UniProtKB-KW"/>
</dbReference>
<dbReference type="InterPro" id="IPR044974">
    <property type="entry name" value="Disease_R_plants"/>
</dbReference>
<dbReference type="InterPro" id="IPR058922">
    <property type="entry name" value="WHD_DRP"/>
</dbReference>
<dbReference type="CDD" id="cd14798">
    <property type="entry name" value="RX-CC_like"/>
    <property type="match status" value="1"/>
</dbReference>
<evidence type="ECO:0000256" key="7">
    <source>
        <dbReference type="ARBA" id="ARBA00022737"/>
    </source>
</evidence>
<keyword evidence="8" id="KW-0547">Nucleotide-binding</keyword>
<comment type="caution">
    <text evidence="13">The sequence shown here is derived from an EMBL/GenBank/DDBJ whole genome shotgun (WGS) entry which is preliminary data.</text>
</comment>
<dbReference type="InterPro" id="IPR038005">
    <property type="entry name" value="RX-like_CC"/>
</dbReference>
<evidence type="ECO:0000256" key="8">
    <source>
        <dbReference type="ARBA" id="ARBA00022741"/>
    </source>
</evidence>
<accession>A0ABD2Y428</accession>
<feature type="domain" description="NB-ARC" evidence="11">
    <location>
        <begin position="809"/>
        <end position="971"/>
    </location>
</feature>
<dbReference type="Pfam" id="PF23559">
    <property type="entry name" value="WHD_DRP"/>
    <property type="match status" value="1"/>
</dbReference>
<dbReference type="Gene3D" id="1.20.5.4130">
    <property type="match status" value="1"/>
</dbReference>
<dbReference type="SUPFAM" id="SSF52540">
    <property type="entry name" value="P-loop containing nucleoside triphosphate hydrolases"/>
    <property type="match status" value="1"/>
</dbReference>
<reference evidence="13 14" key="1">
    <citation type="submission" date="2024-11" db="EMBL/GenBank/DDBJ databases">
        <title>A near-complete genome assembly of Cinchona calisaya.</title>
        <authorList>
            <person name="Lian D.C."/>
            <person name="Zhao X.W."/>
            <person name="Wei L."/>
        </authorList>
    </citation>
    <scope>NUCLEOTIDE SEQUENCE [LARGE SCALE GENOMIC DNA]</scope>
    <source>
        <tissue evidence="13">Nenye</tissue>
    </source>
</reference>
<name>A0ABD2Y428_9GENT</name>